<feature type="transmembrane region" description="Helical" evidence="2">
    <location>
        <begin position="160"/>
        <end position="185"/>
    </location>
</feature>
<sequence>MHPFGSFVGFGLFLALALANSGRGSFLQVEAKPSRGGPSPQRPAPRPPSTPSFPSPSVPTFPSSPSFPTVPAFPSNPSFPTSPSVPTNPSTPTYPAAPTVIFVPSMPTYNRQNYRPVRYNGQDCVEQVVNVTDPLTNETETTTQTVCVTKSSEDSSNGGVAGGAIVGIVLGVLFVGAILACIFVVRQKNSDEETAGDDSPIVAADDEPELWTKVRQQVRDDATGTIGNEFAMVKPINGSFTATYEDEGRTFQNRVDLQFIEAEVGWEVKGSGHDADGGFIVLEGLMSPTGVVYWIEQCPGVKALTQGRFSADGSEMQGTWETAKGVSGYYQNFQLVSASETEDSDEEPEIAVPLGGGEAEIPVKAYPE</sequence>
<evidence type="ECO:0000256" key="2">
    <source>
        <dbReference type="SAM" id="Phobius"/>
    </source>
</evidence>
<feature type="region of interest" description="Disordered" evidence="1">
    <location>
        <begin position="29"/>
        <end position="66"/>
    </location>
</feature>
<feature type="chain" id="PRO_5031428941" evidence="3">
    <location>
        <begin position="20"/>
        <end position="368"/>
    </location>
</feature>
<organism evidence="4">
    <name type="scientific">Amphora coffeiformis</name>
    <dbReference type="NCBI Taxonomy" id="265554"/>
    <lineage>
        <taxon>Eukaryota</taxon>
        <taxon>Sar</taxon>
        <taxon>Stramenopiles</taxon>
        <taxon>Ochrophyta</taxon>
        <taxon>Bacillariophyta</taxon>
        <taxon>Bacillariophyceae</taxon>
        <taxon>Bacillariophycidae</taxon>
        <taxon>Thalassiophysales</taxon>
        <taxon>Catenulaceae</taxon>
        <taxon>Amphora</taxon>
    </lineage>
</organism>
<dbReference type="PANTHER" id="PTHR16861:SF4">
    <property type="entry name" value="SH3 DOMAIN PROTEIN (AFU_ORTHOLOGUE AFUA_1G13610)"/>
    <property type="match status" value="1"/>
</dbReference>
<dbReference type="AlphaFoldDB" id="A0A7S3L698"/>
<dbReference type="EMBL" id="HBIM01012765">
    <property type="protein sequence ID" value="CAE0413168.1"/>
    <property type="molecule type" value="Transcribed_RNA"/>
</dbReference>
<protein>
    <submittedName>
        <fullName evidence="4">Uncharacterized protein</fullName>
    </submittedName>
</protein>
<reference evidence="4" key="1">
    <citation type="submission" date="2021-01" db="EMBL/GenBank/DDBJ databases">
        <authorList>
            <person name="Corre E."/>
            <person name="Pelletier E."/>
            <person name="Niang G."/>
            <person name="Scheremetjew M."/>
            <person name="Finn R."/>
            <person name="Kale V."/>
            <person name="Holt S."/>
            <person name="Cochrane G."/>
            <person name="Meng A."/>
            <person name="Brown T."/>
            <person name="Cohen L."/>
        </authorList>
    </citation>
    <scope>NUCLEOTIDE SEQUENCE</scope>
    <source>
        <strain evidence="4">CCMP127</strain>
    </source>
</reference>
<gene>
    <name evidence="4" type="ORF">ACOF00016_LOCUS10426</name>
</gene>
<keyword evidence="2" id="KW-0472">Membrane</keyword>
<keyword evidence="2" id="KW-1133">Transmembrane helix</keyword>
<name>A0A7S3L698_9STRA</name>
<accession>A0A7S3L698</accession>
<evidence type="ECO:0000313" key="4">
    <source>
        <dbReference type="EMBL" id="CAE0413168.1"/>
    </source>
</evidence>
<feature type="region of interest" description="Disordered" evidence="1">
    <location>
        <begin position="340"/>
        <end position="368"/>
    </location>
</feature>
<feature type="compositionally biased region" description="Acidic residues" evidence="1">
    <location>
        <begin position="340"/>
        <end position="349"/>
    </location>
</feature>
<proteinExistence type="predicted"/>
<keyword evidence="3" id="KW-0732">Signal</keyword>
<evidence type="ECO:0000256" key="1">
    <source>
        <dbReference type="SAM" id="MobiDB-lite"/>
    </source>
</evidence>
<keyword evidence="2" id="KW-0812">Transmembrane</keyword>
<evidence type="ECO:0000256" key="3">
    <source>
        <dbReference type="SAM" id="SignalP"/>
    </source>
</evidence>
<feature type="compositionally biased region" description="Pro residues" evidence="1">
    <location>
        <begin position="40"/>
        <end position="59"/>
    </location>
</feature>
<feature type="signal peptide" evidence="3">
    <location>
        <begin position="1"/>
        <end position="19"/>
    </location>
</feature>
<dbReference type="PANTHER" id="PTHR16861">
    <property type="entry name" value="GLYCOPROTEIN 38"/>
    <property type="match status" value="1"/>
</dbReference>